<reference evidence="3 4" key="1">
    <citation type="submission" date="2021-03" db="EMBL/GenBank/DDBJ databases">
        <title>Whole genome sequence of Jiella sp. MQZ13P-4.</title>
        <authorList>
            <person name="Tuo L."/>
        </authorList>
    </citation>
    <scope>NUCLEOTIDE SEQUENCE [LARGE SCALE GENOMIC DNA]</scope>
    <source>
        <strain evidence="3 4">MQZ13P-4</strain>
    </source>
</reference>
<dbReference type="RefSeq" id="WP_207350258.1">
    <property type="nucleotide sequence ID" value="NZ_JAFMPY010000006.1"/>
</dbReference>
<keyword evidence="1" id="KW-0574">Periplasm</keyword>
<dbReference type="PANTHER" id="PTHR36307">
    <property type="entry name" value="FLAGELLA BASAL BODY P-RING FORMATION PROTEIN FLGA"/>
    <property type="match status" value="1"/>
</dbReference>
<dbReference type="InterPro" id="IPR039246">
    <property type="entry name" value="Flagellar_FlgA"/>
</dbReference>
<dbReference type="InterPro" id="IPR017585">
    <property type="entry name" value="SAF_FlgA"/>
</dbReference>
<comment type="similarity">
    <text evidence="1">Belongs to the FlgA family.</text>
</comment>
<feature type="domain" description="Flagella basal body P-ring formation protein FlgA SAF" evidence="2">
    <location>
        <begin position="79"/>
        <end position="166"/>
    </location>
</feature>
<feature type="chain" id="PRO_5044956439" description="Flagella basal body P-ring formation protein FlgA" evidence="1">
    <location>
        <begin position="40"/>
        <end position="168"/>
    </location>
</feature>
<dbReference type="PANTHER" id="PTHR36307:SF1">
    <property type="entry name" value="FLAGELLA BASAL BODY P-RING FORMATION PROTEIN FLGA"/>
    <property type="match status" value="1"/>
</dbReference>
<dbReference type="NCBIfam" id="TIGR03170">
    <property type="entry name" value="flgA_cterm"/>
    <property type="match status" value="1"/>
</dbReference>
<dbReference type="EMBL" id="JAFMPY010000006">
    <property type="protein sequence ID" value="MBO0903630.1"/>
    <property type="molecule type" value="Genomic_DNA"/>
</dbReference>
<keyword evidence="4" id="KW-1185">Reference proteome</keyword>
<feature type="signal peptide" evidence="1">
    <location>
        <begin position="1"/>
        <end position="39"/>
    </location>
</feature>
<keyword evidence="1" id="KW-1005">Bacterial flagellum biogenesis</keyword>
<evidence type="ECO:0000313" key="4">
    <source>
        <dbReference type="Proteomes" id="UP000664288"/>
    </source>
</evidence>
<comment type="subcellular location">
    <subcellularLocation>
        <location evidence="1">Periplasm</location>
    </subcellularLocation>
</comment>
<keyword evidence="3" id="KW-0282">Flagellum</keyword>
<keyword evidence="3" id="KW-0966">Cell projection</keyword>
<proteinExistence type="inferred from homology"/>
<evidence type="ECO:0000313" key="3">
    <source>
        <dbReference type="EMBL" id="MBO0903630.1"/>
    </source>
</evidence>
<name>A0ABS3J1S0_9HYPH</name>
<dbReference type="Pfam" id="PF13144">
    <property type="entry name" value="ChapFlgA"/>
    <property type="match status" value="1"/>
</dbReference>
<dbReference type="Gene3D" id="2.30.30.760">
    <property type="match status" value="1"/>
</dbReference>
<keyword evidence="1" id="KW-0732">Signal</keyword>
<comment type="function">
    <text evidence="1">Involved in the assembly process of the P-ring formation. It may associate with FlgF on the rod constituting a structure essential for the P-ring assembly or may act as a modulator protein for the P-ring assembly.</text>
</comment>
<protein>
    <recommendedName>
        <fullName evidence="1">Flagella basal body P-ring formation protein FlgA</fullName>
    </recommendedName>
</protein>
<sequence length="168" mass="17193">MAAAFRPILARLRSAGRSPGGRLLLGASLAAAVSGAAAAAELTMPVPTAIVYPGQSIVERGLGTGDFIVKDDKVELFVLDQKMLQGMVAKRTLLPGNAIRVTDIALPDLVKAGAQVSMVYRGSGLVITALGTALRSGAEGDEVTARNVDSGVVVSGIVEPDGTIRIVE</sequence>
<accession>A0ABS3J1S0</accession>
<gene>
    <name evidence="3" type="primary">flgA</name>
    <name evidence="3" type="ORF">J1C47_08240</name>
</gene>
<evidence type="ECO:0000256" key="1">
    <source>
        <dbReference type="RuleBase" id="RU362063"/>
    </source>
</evidence>
<dbReference type="Proteomes" id="UP000664288">
    <property type="component" value="Unassembled WGS sequence"/>
</dbReference>
<evidence type="ECO:0000259" key="2">
    <source>
        <dbReference type="Pfam" id="PF13144"/>
    </source>
</evidence>
<keyword evidence="3" id="KW-0969">Cilium</keyword>
<comment type="caution">
    <text evidence="3">The sequence shown here is derived from an EMBL/GenBank/DDBJ whole genome shotgun (WGS) entry which is preliminary data.</text>
</comment>
<organism evidence="3 4">
    <name type="scientific">Jiella sonneratiae</name>
    <dbReference type="NCBI Taxonomy" id="2816856"/>
    <lineage>
        <taxon>Bacteria</taxon>
        <taxon>Pseudomonadati</taxon>
        <taxon>Pseudomonadota</taxon>
        <taxon>Alphaproteobacteria</taxon>
        <taxon>Hyphomicrobiales</taxon>
        <taxon>Aurantimonadaceae</taxon>
        <taxon>Jiella</taxon>
    </lineage>
</organism>